<dbReference type="SUPFAM" id="SSF88946">
    <property type="entry name" value="Sigma2 domain of RNA polymerase sigma factors"/>
    <property type="match status" value="1"/>
</dbReference>
<keyword evidence="3" id="KW-0731">Sigma factor</keyword>
<dbReference type="OrthoDB" id="9782703at2"/>
<dbReference type="EMBL" id="FXAZ01000008">
    <property type="protein sequence ID" value="SMG57546.1"/>
    <property type="molecule type" value="Genomic_DNA"/>
</dbReference>
<sequence length="172" mass="20238">MDHLELVNKAIDGDEDSFALLIQERREHIYRMAFTYVNNQDDALEIVQETVYRAFISVHKLKQAQYFNTWLTKIGVNCAIDYLRKKKKVVYVEQVQEASYVQHSREDKMVLYEALGQLDEKSKTVLMLRYFEDRSIKDIADLLDTPVSTVKSIIYRGLEKLKLNLGERELLE</sequence>
<dbReference type="InterPro" id="IPR013325">
    <property type="entry name" value="RNA_pol_sigma_r2"/>
</dbReference>
<feature type="domain" description="RNA polymerase sigma factor 70 region 4 type 2" evidence="6">
    <location>
        <begin position="110"/>
        <end position="161"/>
    </location>
</feature>
<keyword evidence="8" id="KW-1185">Reference proteome</keyword>
<dbReference type="InterPro" id="IPR014284">
    <property type="entry name" value="RNA_pol_sigma-70_dom"/>
</dbReference>
<evidence type="ECO:0000313" key="7">
    <source>
        <dbReference type="EMBL" id="SMG57546.1"/>
    </source>
</evidence>
<dbReference type="GO" id="GO:0016987">
    <property type="term" value="F:sigma factor activity"/>
    <property type="evidence" value="ECO:0007669"/>
    <property type="project" value="UniProtKB-KW"/>
</dbReference>
<evidence type="ECO:0000259" key="6">
    <source>
        <dbReference type="Pfam" id="PF08281"/>
    </source>
</evidence>
<evidence type="ECO:0000256" key="1">
    <source>
        <dbReference type="ARBA" id="ARBA00010641"/>
    </source>
</evidence>
<dbReference type="Pfam" id="PF08281">
    <property type="entry name" value="Sigma70_r4_2"/>
    <property type="match status" value="1"/>
</dbReference>
<evidence type="ECO:0000256" key="2">
    <source>
        <dbReference type="ARBA" id="ARBA00023015"/>
    </source>
</evidence>
<dbReference type="Proteomes" id="UP000193834">
    <property type="component" value="Unassembled WGS sequence"/>
</dbReference>
<feature type="domain" description="RNA polymerase sigma-70 region 2" evidence="5">
    <location>
        <begin position="21"/>
        <end position="88"/>
    </location>
</feature>
<dbReference type="PANTHER" id="PTHR43133:SF51">
    <property type="entry name" value="RNA POLYMERASE SIGMA FACTOR"/>
    <property type="match status" value="1"/>
</dbReference>
<reference evidence="7 8" key="1">
    <citation type="submission" date="2017-04" db="EMBL/GenBank/DDBJ databases">
        <authorList>
            <person name="Afonso C.L."/>
            <person name="Miller P.J."/>
            <person name="Scott M.A."/>
            <person name="Spackman E."/>
            <person name="Goraichik I."/>
            <person name="Dimitrov K.M."/>
            <person name="Suarez D.L."/>
            <person name="Swayne D.E."/>
        </authorList>
    </citation>
    <scope>NUCLEOTIDE SEQUENCE [LARGE SCALE GENOMIC DNA]</scope>
    <source>
        <strain evidence="7 8">11</strain>
    </source>
</reference>
<dbReference type="Gene3D" id="1.10.10.10">
    <property type="entry name" value="Winged helix-like DNA-binding domain superfamily/Winged helix DNA-binding domain"/>
    <property type="match status" value="1"/>
</dbReference>
<protein>
    <submittedName>
        <fullName evidence="7">RNA polymerase sigma-70 factor, ECF subfamily</fullName>
    </submittedName>
</protein>
<dbReference type="AlphaFoldDB" id="A0A1X7LUH7"/>
<evidence type="ECO:0000256" key="4">
    <source>
        <dbReference type="ARBA" id="ARBA00023163"/>
    </source>
</evidence>
<dbReference type="InterPro" id="IPR036388">
    <property type="entry name" value="WH-like_DNA-bd_sf"/>
</dbReference>
<gene>
    <name evidence="7" type="ORF">SAMN06295960_4477</name>
</gene>
<dbReference type="CDD" id="cd06171">
    <property type="entry name" value="Sigma70_r4"/>
    <property type="match status" value="1"/>
</dbReference>
<keyword evidence="4" id="KW-0804">Transcription</keyword>
<dbReference type="InterPro" id="IPR039425">
    <property type="entry name" value="RNA_pol_sigma-70-like"/>
</dbReference>
<dbReference type="Gene3D" id="1.10.1740.10">
    <property type="match status" value="1"/>
</dbReference>
<dbReference type="RefSeq" id="WP_085498217.1">
    <property type="nucleotide sequence ID" value="NZ_FXAZ01000008.1"/>
</dbReference>
<comment type="similarity">
    <text evidence="1">Belongs to the sigma-70 factor family. ECF subfamily.</text>
</comment>
<dbReference type="PANTHER" id="PTHR43133">
    <property type="entry name" value="RNA POLYMERASE ECF-TYPE SIGMA FACTO"/>
    <property type="match status" value="1"/>
</dbReference>
<dbReference type="SUPFAM" id="SSF88659">
    <property type="entry name" value="Sigma3 and sigma4 domains of RNA polymerase sigma factors"/>
    <property type="match status" value="1"/>
</dbReference>
<dbReference type="Pfam" id="PF04542">
    <property type="entry name" value="Sigma70_r2"/>
    <property type="match status" value="1"/>
</dbReference>
<dbReference type="GO" id="GO:0006352">
    <property type="term" value="P:DNA-templated transcription initiation"/>
    <property type="evidence" value="ECO:0007669"/>
    <property type="project" value="InterPro"/>
</dbReference>
<name>A0A1X7LUH7_9BACL</name>
<dbReference type="InterPro" id="IPR013324">
    <property type="entry name" value="RNA_pol_sigma_r3/r4-like"/>
</dbReference>
<dbReference type="InterPro" id="IPR007627">
    <property type="entry name" value="RNA_pol_sigma70_r2"/>
</dbReference>
<dbReference type="NCBIfam" id="TIGR02937">
    <property type="entry name" value="sigma70-ECF"/>
    <property type="match status" value="1"/>
</dbReference>
<dbReference type="InterPro" id="IPR013249">
    <property type="entry name" value="RNA_pol_sigma70_r4_t2"/>
</dbReference>
<keyword evidence="2" id="KW-0805">Transcription regulation</keyword>
<accession>A0A1X7LUH7</accession>
<dbReference type="GO" id="GO:0003677">
    <property type="term" value="F:DNA binding"/>
    <property type="evidence" value="ECO:0007669"/>
    <property type="project" value="InterPro"/>
</dbReference>
<evidence type="ECO:0000256" key="3">
    <source>
        <dbReference type="ARBA" id="ARBA00023082"/>
    </source>
</evidence>
<evidence type="ECO:0000259" key="5">
    <source>
        <dbReference type="Pfam" id="PF04542"/>
    </source>
</evidence>
<evidence type="ECO:0000313" key="8">
    <source>
        <dbReference type="Proteomes" id="UP000193834"/>
    </source>
</evidence>
<proteinExistence type="inferred from homology"/>
<organism evidence="7 8">
    <name type="scientific">Paenibacillus aquistagni</name>
    <dbReference type="NCBI Taxonomy" id="1852522"/>
    <lineage>
        <taxon>Bacteria</taxon>
        <taxon>Bacillati</taxon>
        <taxon>Bacillota</taxon>
        <taxon>Bacilli</taxon>
        <taxon>Bacillales</taxon>
        <taxon>Paenibacillaceae</taxon>
        <taxon>Paenibacillus</taxon>
    </lineage>
</organism>
<dbReference type="STRING" id="1852522.SAMN06295960_4477"/>